<dbReference type="Proteomes" id="UP000281197">
    <property type="component" value="Unassembled WGS sequence"/>
</dbReference>
<gene>
    <name evidence="3" type="ORF">D8858_00140</name>
</gene>
<name>A0A3R9IEL0_STROR</name>
<dbReference type="AlphaFoldDB" id="A0A3R9IEL0"/>
<dbReference type="PANTHER" id="PTHR32182">
    <property type="entry name" value="DNA REPLICATION AND REPAIR PROTEIN RECF"/>
    <property type="match status" value="1"/>
</dbReference>
<dbReference type="EMBL" id="RJNO01000001">
    <property type="protein sequence ID" value="RSI77580.1"/>
    <property type="molecule type" value="Genomic_DNA"/>
</dbReference>
<evidence type="ECO:0000313" key="3">
    <source>
        <dbReference type="EMBL" id="RSI77580.1"/>
    </source>
</evidence>
<sequence>MITELQLPSDRFIDTTYSGLKQKNFIYGKNGTGKSTITQTIFDSFHDTHDVRIFQGFDSVAENSVLNAISLGKENASIQPQIDQVDLEISELENELIANESRPENLYARCQAKEKEYVEQNKSINDNCRSSASKLKREYTDLTGVNYNIRYFKKDIESIDKSVTSVSLSDTETEQLQQLINQEEIKNESKQSFPNIDVSGFLKATNEIITTELAKSIILEFSTIEEQNWVRQGMNYHNKGDVCAFCNNPISDQRLDQLNHFFSDNVKKFETRLTHAIALLKIEKDEIRKIKLIAPSQFYPIYHEQISVLNTSISELILKHTYFLDFLIETLEKRKSDLFTTMSEISYELPDSFESIKEQYSEIYEVNRRYGQDLINKKEDAKNKLRLNLVNIELSEMEYSQDVSKLEKLDIEKKGLTDELQFNQNNLFELRKLKRNLISQTIDESIAAERINKSLRSLGNHSFQLELVSGEQKGQYTIKNIDGSTRDVDTLSTGEKNIVSFLWFLADLDNPSKMSEKPQVIVFDDPMNSNDDTTQYLIISYLQDLIINLSENRQLFIFTHNIHFYLNVRYDWWRRPTSTKLTLHLKKINGKSKIDLIENRNKDLKTSYDALWAELRWLYQQDKPNFMLNPIRRIFETFAKFNNISPDVLFESDVEAKKLFNVNSHSIDDLEAELNGKTNVDIISKVSAIFRSNNAQSHFEKHWTESNEE</sequence>
<dbReference type="RefSeq" id="WP_125367274.1">
    <property type="nucleotide sequence ID" value="NZ_JBPANA010000001.1"/>
</dbReference>
<proteinExistence type="predicted"/>
<evidence type="ECO:0000259" key="2">
    <source>
        <dbReference type="Pfam" id="PF13166"/>
    </source>
</evidence>
<accession>A0A3R9IEL0</accession>
<dbReference type="PANTHER" id="PTHR32182:SF0">
    <property type="entry name" value="DNA REPLICATION AND REPAIR PROTEIN RECF"/>
    <property type="match status" value="1"/>
</dbReference>
<dbReference type="Pfam" id="PF13166">
    <property type="entry name" value="AAA_13"/>
    <property type="match status" value="1"/>
</dbReference>
<evidence type="ECO:0000256" key="1">
    <source>
        <dbReference type="SAM" id="Coils"/>
    </source>
</evidence>
<dbReference type="Gene3D" id="3.40.50.300">
    <property type="entry name" value="P-loop containing nucleotide triphosphate hydrolases"/>
    <property type="match status" value="1"/>
</dbReference>
<keyword evidence="1" id="KW-0175">Coiled coil</keyword>
<dbReference type="InterPro" id="IPR026866">
    <property type="entry name" value="CR006_AAA"/>
</dbReference>
<comment type="caution">
    <text evidence="3">The sequence shown here is derived from an EMBL/GenBank/DDBJ whole genome shotgun (WGS) entry which is preliminary data.</text>
</comment>
<protein>
    <recommendedName>
        <fullName evidence="2">Protein CR006 P-loop domain-containing protein</fullName>
    </recommendedName>
</protein>
<feature type="domain" description="Protein CR006 P-loop" evidence="2">
    <location>
        <begin position="15"/>
        <end position="690"/>
    </location>
</feature>
<dbReference type="SUPFAM" id="SSF52540">
    <property type="entry name" value="P-loop containing nucleoside triphosphate hydrolases"/>
    <property type="match status" value="1"/>
</dbReference>
<feature type="coiled-coil region" evidence="1">
    <location>
        <begin position="375"/>
        <end position="426"/>
    </location>
</feature>
<organism evidence="3 4">
    <name type="scientific">Streptococcus oralis</name>
    <dbReference type="NCBI Taxonomy" id="1303"/>
    <lineage>
        <taxon>Bacteria</taxon>
        <taxon>Bacillati</taxon>
        <taxon>Bacillota</taxon>
        <taxon>Bacilli</taxon>
        <taxon>Lactobacillales</taxon>
        <taxon>Streptococcaceae</taxon>
        <taxon>Streptococcus</taxon>
    </lineage>
</organism>
<dbReference type="GO" id="GO:0000731">
    <property type="term" value="P:DNA synthesis involved in DNA repair"/>
    <property type="evidence" value="ECO:0007669"/>
    <property type="project" value="TreeGrafter"/>
</dbReference>
<reference evidence="3 4" key="1">
    <citation type="submission" date="2018-11" db="EMBL/GenBank/DDBJ databases">
        <title>Species Designations Belie Phenotypic and Genotypic Heterogeneity in Oral Streptococci.</title>
        <authorList>
            <person name="Velsko I."/>
        </authorList>
    </citation>
    <scope>NUCLEOTIDE SEQUENCE [LARGE SCALE GENOMIC DNA]</scope>
    <source>
        <strain evidence="3 4">BCC19</strain>
    </source>
</reference>
<dbReference type="InterPro" id="IPR027417">
    <property type="entry name" value="P-loop_NTPase"/>
</dbReference>
<dbReference type="GO" id="GO:0006302">
    <property type="term" value="P:double-strand break repair"/>
    <property type="evidence" value="ECO:0007669"/>
    <property type="project" value="TreeGrafter"/>
</dbReference>
<evidence type="ECO:0000313" key="4">
    <source>
        <dbReference type="Proteomes" id="UP000281197"/>
    </source>
</evidence>